<feature type="compositionally biased region" description="Basic and acidic residues" evidence="1">
    <location>
        <begin position="82"/>
        <end position="93"/>
    </location>
</feature>
<proteinExistence type="predicted"/>
<accession>A0A8B8RDP2</accession>
<name>A0A8B8RDP2_CAMFR</name>
<feature type="compositionally biased region" description="Basic and acidic residues" evidence="1">
    <location>
        <begin position="1"/>
        <end position="16"/>
    </location>
</feature>
<reference evidence="3" key="1">
    <citation type="submission" date="2025-08" db="UniProtKB">
        <authorList>
            <consortium name="RefSeq"/>
        </authorList>
    </citation>
    <scope>IDENTIFICATION</scope>
    <source>
        <tissue evidence="3">Ear skin</tissue>
    </source>
</reference>
<gene>
    <name evidence="3" type="primary">LOC116657427</name>
</gene>
<sequence length="332" mass="34292">MKDHKDREGLGERREALAAAPSGLAAWGAGGAESPGAGRGAGDSEGTGGVALSGGPSSTEASAPVAGAPERRGHSVSAGGRGAERRGLRDAPRARSRAPQPGRPAPAPSCKGPQPPSPAGTRARRPARSPLAIARSLPASLQARRFQPPRRGRRSAAPSRRPHSPQRPIRERPAVDLVSPQTSLASSTAQTWVRAALCGRGADGLADGPGRRGNGSRAEAQADGRAQPPSCEDCAHAHQRGGKTAAARRPGPRAGRGPCSAHHARRGPLAGRPLLLNFSQSLHKQHILPQSSSCYVLQGPAYCLQVAGICAWIECPQKRLSEKSLLSSPQVT</sequence>
<evidence type="ECO:0000313" key="2">
    <source>
        <dbReference type="Proteomes" id="UP000694856"/>
    </source>
</evidence>
<protein>
    <submittedName>
        <fullName evidence="3">Translation initiation factor IF-2-like</fullName>
    </submittedName>
</protein>
<dbReference type="KEGG" id="cfr:116657427"/>
<feature type="region of interest" description="Disordered" evidence="1">
    <location>
        <begin position="1"/>
        <end position="188"/>
    </location>
</feature>
<feature type="compositionally biased region" description="Gly residues" evidence="1">
    <location>
        <begin position="28"/>
        <end position="52"/>
    </location>
</feature>
<feature type="compositionally biased region" description="Polar residues" evidence="1">
    <location>
        <begin position="179"/>
        <end position="188"/>
    </location>
</feature>
<keyword evidence="2" id="KW-1185">Reference proteome</keyword>
<evidence type="ECO:0000256" key="1">
    <source>
        <dbReference type="SAM" id="MobiDB-lite"/>
    </source>
</evidence>
<dbReference type="Proteomes" id="UP000694856">
    <property type="component" value="Chromosome 18"/>
</dbReference>
<dbReference type="RefSeq" id="XP_032315365.1">
    <property type="nucleotide sequence ID" value="XM_032459474.1"/>
</dbReference>
<evidence type="ECO:0000313" key="3">
    <source>
        <dbReference type="RefSeq" id="XP_032315365.1"/>
    </source>
</evidence>
<organism evidence="2 3">
    <name type="scientific">Camelus ferus</name>
    <name type="common">Wild bactrian camel</name>
    <name type="synonym">Camelus bactrianus ferus</name>
    <dbReference type="NCBI Taxonomy" id="419612"/>
    <lineage>
        <taxon>Eukaryota</taxon>
        <taxon>Metazoa</taxon>
        <taxon>Chordata</taxon>
        <taxon>Craniata</taxon>
        <taxon>Vertebrata</taxon>
        <taxon>Euteleostomi</taxon>
        <taxon>Mammalia</taxon>
        <taxon>Eutheria</taxon>
        <taxon>Laurasiatheria</taxon>
        <taxon>Artiodactyla</taxon>
        <taxon>Tylopoda</taxon>
        <taxon>Camelidae</taxon>
        <taxon>Camelus</taxon>
    </lineage>
</organism>
<dbReference type="AlphaFoldDB" id="A0A8B8RDP2"/>
<feature type="compositionally biased region" description="Basic residues" evidence="1">
    <location>
        <begin position="147"/>
        <end position="164"/>
    </location>
</feature>
<dbReference type="GeneID" id="116657427"/>
<feature type="compositionally biased region" description="Low complexity" evidence="1">
    <location>
        <begin position="17"/>
        <end position="27"/>
    </location>
</feature>
<feature type="compositionally biased region" description="Low complexity" evidence="1">
    <location>
        <begin position="245"/>
        <end position="258"/>
    </location>
</feature>
<feature type="compositionally biased region" description="Pro residues" evidence="1">
    <location>
        <begin position="101"/>
        <end position="118"/>
    </location>
</feature>
<feature type="region of interest" description="Disordered" evidence="1">
    <location>
        <begin position="202"/>
        <end position="266"/>
    </location>
</feature>